<keyword evidence="3" id="KW-1185">Reference proteome</keyword>
<name>A0A8X7Q5G0_BRACI</name>
<organism evidence="2 3">
    <name type="scientific">Brassica carinata</name>
    <name type="common">Ethiopian mustard</name>
    <name type="synonym">Abyssinian cabbage</name>
    <dbReference type="NCBI Taxonomy" id="52824"/>
    <lineage>
        <taxon>Eukaryota</taxon>
        <taxon>Viridiplantae</taxon>
        <taxon>Streptophyta</taxon>
        <taxon>Embryophyta</taxon>
        <taxon>Tracheophyta</taxon>
        <taxon>Spermatophyta</taxon>
        <taxon>Magnoliopsida</taxon>
        <taxon>eudicotyledons</taxon>
        <taxon>Gunneridae</taxon>
        <taxon>Pentapetalae</taxon>
        <taxon>rosids</taxon>
        <taxon>malvids</taxon>
        <taxon>Brassicales</taxon>
        <taxon>Brassicaceae</taxon>
        <taxon>Brassiceae</taxon>
        <taxon>Brassica</taxon>
    </lineage>
</organism>
<gene>
    <name evidence="2" type="ORF">Bca52824_069814</name>
</gene>
<proteinExistence type="predicted"/>
<dbReference type="AlphaFoldDB" id="A0A8X7Q5G0"/>
<accession>A0A8X7Q5G0</accession>
<protein>
    <submittedName>
        <fullName evidence="2">Uncharacterized protein</fullName>
    </submittedName>
</protein>
<dbReference type="EMBL" id="JAAMPC010000014">
    <property type="protein sequence ID" value="KAG2262735.1"/>
    <property type="molecule type" value="Genomic_DNA"/>
</dbReference>
<evidence type="ECO:0000313" key="2">
    <source>
        <dbReference type="EMBL" id="KAG2262735.1"/>
    </source>
</evidence>
<dbReference type="Proteomes" id="UP000886595">
    <property type="component" value="Unassembled WGS sequence"/>
</dbReference>
<feature type="region of interest" description="Disordered" evidence="1">
    <location>
        <begin position="31"/>
        <end position="94"/>
    </location>
</feature>
<reference evidence="2 3" key="1">
    <citation type="submission" date="2020-02" db="EMBL/GenBank/DDBJ databases">
        <authorList>
            <person name="Ma Q."/>
            <person name="Huang Y."/>
            <person name="Song X."/>
            <person name="Pei D."/>
        </authorList>
    </citation>
    <scope>NUCLEOTIDE SEQUENCE [LARGE SCALE GENOMIC DNA]</scope>
    <source>
        <strain evidence="2">Sxm20200214</strain>
        <tissue evidence="2">Leaf</tissue>
    </source>
</reference>
<evidence type="ECO:0000313" key="3">
    <source>
        <dbReference type="Proteomes" id="UP000886595"/>
    </source>
</evidence>
<evidence type="ECO:0000256" key="1">
    <source>
        <dbReference type="SAM" id="MobiDB-lite"/>
    </source>
</evidence>
<sequence length="94" mass="10574">MERKLEDLVSYLKTEIEKKEKELDHIRKVNKDLDHLSQTEPILGDDIPKASDVAPEGGHSFRPTGKRNMEPDDDDDEMKTYEGESSKSGGADDA</sequence>
<dbReference type="OrthoDB" id="10321788at2759"/>
<comment type="caution">
    <text evidence="2">The sequence shown here is derived from an EMBL/GenBank/DDBJ whole genome shotgun (WGS) entry which is preliminary data.</text>
</comment>